<evidence type="ECO:0000313" key="3">
    <source>
        <dbReference type="Proteomes" id="UP001172457"/>
    </source>
</evidence>
<comment type="caution">
    <text evidence="2">The sequence shown here is derived from an EMBL/GenBank/DDBJ whole genome shotgun (WGS) entry which is preliminary data.</text>
</comment>
<accession>A0AA38TS43</accession>
<keyword evidence="3" id="KW-1185">Reference proteome</keyword>
<reference evidence="2" key="1">
    <citation type="submission" date="2023-03" db="EMBL/GenBank/DDBJ databases">
        <title>Chromosome-scale reference genome and RAD-based genetic map of yellow starthistle (Centaurea solstitialis) reveal putative structural variation and QTLs associated with invader traits.</title>
        <authorList>
            <person name="Reatini B."/>
            <person name="Cang F.A."/>
            <person name="Jiang Q."/>
            <person name="Mckibben M.T.W."/>
            <person name="Barker M.S."/>
            <person name="Rieseberg L.H."/>
            <person name="Dlugosch K.M."/>
        </authorList>
    </citation>
    <scope>NUCLEOTIDE SEQUENCE</scope>
    <source>
        <strain evidence="2">CAN-66</strain>
        <tissue evidence="2">Leaf</tissue>
    </source>
</reference>
<dbReference type="Proteomes" id="UP001172457">
    <property type="component" value="Chromosome 1"/>
</dbReference>
<protein>
    <submittedName>
        <fullName evidence="2">Uncharacterized protein</fullName>
    </submittedName>
</protein>
<dbReference type="EMBL" id="JARYMX010000001">
    <property type="protein sequence ID" value="KAJ9565089.1"/>
    <property type="molecule type" value="Genomic_DNA"/>
</dbReference>
<feature type="region of interest" description="Disordered" evidence="1">
    <location>
        <begin position="119"/>
        <end position="150"/>
    </location>
</feature>
<feature type="compositionally biased region" description="Basic and acidic residues" evidence="1">
    <location>
        <begin position="124"/>
        <end position="150"/>
    </location>
</feature>
<evidence type="ECO:0000313" key="2">
    <source>
        <dbReference type="EMBL" id="KAJ9565089.1"/>
    </source>
</evidence>
<gene>
    <name evidence="2" type="ORF">OSB04_001055</name>
</gene>
<dbReference type="AlphaFoldDB" id="A0AA38TS43"/>
<proteinExistence type="predicted"/>
<sequence length="150" mass="17776">MHQKDSQLNLFSLSPSRTLPPSPIHALDGESLKDIYARFYTLISKCKRFSVARTSEENNALFLKSFGKEWTNLTMSMQSTLNLEVWSIFDIYGTLMSQEPQDEKVDWWTSGTSKLRLRRNLMKKGKEDREERREEEEKNMEEEMIKDMRE</sequence>
<name>A0AA38TS43_9ASTR</name>
<organism evidence="2 3">
    <name type="scientific">Centaurea solstitialis</name>
    <name type="common">yellow star-thistle</name>
    <dbReference type="NCBI Taxonomy" id="347529"/>
    <lineage>
        <taxon>Eukaryota</taxon>
        <taxon>Viridiplantae</taxon>
        <taxon>Streptophyta</taxon>
        <taxon>Embryophyta</taxon>
        <taxon>Tracheophyta</taxon>
        <taxon>Spermatophyta</taxon>
        <taxon>Magnoliopsida</taxon>
        <taxon>eudicotyledons</taxon>
        <taxon>Gunneridae</taxon>
        <taxon>Pentapetalae</taxon>
        <taxon>asterids</taxon>
        <taxon>campanulids</taxon>
        <taxon>Asterales</taxon>
        <taxon>Asteraceae</taxon>
        <taxon>Carduoideae</taxon>
        <taxon>Cardueae</taxon>
        <taxon>Centaureinae</taxon>
        <taxon>Centaurea</taxon>
    </lineage>
</organism>
<evidence type="ECO:0000256" key="1">
    <source>
        <dbReference type="SAM" id="MobiDB-lite"/>
    </source>
</evidence>